<dbReference type="KEGG" id="zdf:AN401_11695"/>
<gene>
    <name evidence="2" type="ORF">AN401_11060</name>
    <name evidence="3" type="ORF">AN401_11695</name>
</gene>
<keyword evidence="4" id="KW-1185">Reference proteome</keyword>
<name>A0A291HQ97_9GAMM</name>
<evidence type="ECO:0000313" key="4">
    <source>
        <dbReference type="Proteomes" id="UP000217763"/>
    </source>
</evidence>
<sequence>MTRILTLIFMLWAGIAQAKEYEQLLFMPAAQAQSNIRVGVTLYVGRVDRDKILLGRISAFEKDKVVGGRICDAFGVSDSWRCLDEFILLDKWYVRVDDPVLNGEPVPEVEDEDDEDDDLWL</sequence>
<feature type="compositionally biased region" description="Acidic residues" evidence="1">
    <location>
        <begin position="107"/>
        <end position="121"/>
    </location>
</feature>
<evidence type="ECO:0000313" key="3">
    <source>
        <dbReference type="EMBL" id="ATG74434.1"/>
    </source>
</evidence>
<evidence type="ECO:0000313" key="2">
    <source>
        <dbReference type="EMBL" id="ATG74330.1"/>
    </source>
</evidence>
<accession>A0A291HQ97</accession>
<dbReference type="KEGG" id="zdf:AN401_11060"/>
<reference evidence="2" key="2">
    <citation type="submission" date="2015-09" db="EMBL/GenBank/DDBJ databases">
        <authorList>
            <person name="Jackson K.R."/>
            <person name="Lunt B.L."/>
            <person name="Fisher J.N.B."/>
            <person name="Gardner A.V."/>
            <person name="Bailey M.E."/>
            <person name="Deus L.M."/>
            <person name="Earl A.S."/>
            <person name="Gibby P.D."/>
            <person name="Hartmann K.A."/>
            <person name="Liu J.E."/>
            <person name="Manci A.M."/>
            <person name="Nielsen D.A."/>
            <person name="Solomon M.B."/>
            <person name="Breakwell D.P."/>
            <person name="Burnett S.H."/>
            <person name="Grose J.H."/>
        </authorList>
    </citation>
    <scope>NUCLEOTIDE SEQUENCE [LARGE SCALE GENOMIC DNA]</scope>
    <source>
        <strain evidence="2">F13-1</strain>
    </source>
</reference>
<dbReference type="EMBL" id="CP012621">
    <property type="protein sequence ID" value="ATG74330.1"/>
    <property type="molecule type" value="Genomic_DNA"/>
</dbReference>
<evidence type="ECO:0000256" key="1">
    <source>
        <dbReference type="SAM" id="MobiDB-lite"/>
    </source>
</evidence>
<proteinExistence type="predicted"/>
<dbReference type="AlphaFoldDB" id="A0A291HQ97"/>
<organism evidence="2 4">
    <name type="scientific">Zobellella denitrificans</name>
    <dbReference type="NCBI Taxonomy" id="347534"/>
    <lineage>
        <taxon>Bacteria</taxon>
        <taxon>Pseudomonadati</taxon>
        <taxon>Pseudomonadota</taxon>
        <taxon>Gammaproteobacteria</taxon>
        <taxon>Aeromonadales</taxon>
        <taxon>Aeromonadaceae</taxon>
        <taxon>Zobellella</taxon>
    </lineage>
</organism>
<dbReference type="RefSeq" id="WP_096779409.1">
    <property type="nucleotide sequence ID" value="NZ_CP012621.1"/>
</dbReference>
<dbReference type="Proteomes" id="UP000217763">
    <property type="component" value="Chromosome"/>
</dbReference>
<feature type="region of interest" description="Disordered" evidence="1">
    <location>
        <begin position="100"/>
        <end position="121"/>
    </location>
</feature>
<reference evidence="4" key="1">
    <citation type="submission" date="2015-09" db="EMBL/GenBank/DDBJ databases">
        <authorList>
            <person name="Shao Z."/>
            <person name="Wang L."/>
        </authorList>
    </citation>
    <scope>NUCLEOTIDE SEQUENCE [LARGE SCALE GENOMIC DNA]</scope>
    <source>
        <strain evidence="4">F13-1</strain>
    </source>
</reference>
<dbReference type="EMBL" id="CP012621">
    <property type="protein sequence ID" value="ATG74434.1"/>
    <property type="molecule type" value="Genomic_DNA"/>
</dbReference>
<protein>
    <submittedName>
        <fullName evidence="2">Uncharacterized protein</fullName>
    </submittedName>
</protein>